<sequence length="87" mass="9406">MTAPRDRRRRADRDLIAAAAEVARKQASRGQAEHAAGRGPIVPYERYAFVGLLDELSLSAGRGELPEGVRRLAVELAEKIIATGPGR</sequence>
<protein>
    <recommendedName>
        <fullName evidence="3">TetR family transcriptional regulator</fullName>
    </recommendedName>
</protein>
<dbReference type="RefSeq" id="WP_344680611.1">
    <property type="nucleotide sequence ID" value="NZ_BAAAUX010000014.1"/>
</dbReference>
<evidence type="ECO:0008006" key="3">
    <source>
        <dbReference type="Google" id="ProtNLM"/>
    </source>
</evidence>
<evidence type="ECO:0000313" key="1">
    <source>
        <dbReference type="EMBL" id="GAA2795483.1"/>
    </source>
</evidence>
<comment type="caution">
    <text evidence="1">The sequence shown here is derived from an EMBL/GenBank/DDBJ whole genome shotgun (WGS) entry which is preliminary data.</text>
</comment>
<organism evidence="1 2">
    <name type="scientific">Saccharopolyspora taberi</name>
    <dbReference type="NCBI Taxonomy" id="60895"/>
    <lineage>
        <taxon>Bacteria</taxon>
        <taxon>Bacillati</taxon>
        <taxon>Actinomycetota</taxon>
        <taxon>Actinomycetes</taxon>
        <taxon>Pseudonocardiales</taxon>
        <taxon>Pseudonocardiaceae</taxon>
        <taxon>Saccharopolyspora</taxon>
    </lineage>
</organism>
<proteinExistence type="predicted"/>
<dbReference type="Proteomes" id="UP001500979">
    <property type="component" value="Unassembled WGS sequence"/>
</dbReference>
<gene>
    <name evidence="1" type="ORF">GCM10010470_33130</name>
</gene>
<reference evidence="1 2" key="1">
    <citation type="journal article" date="2019" name="Int. J. Syst. Evol. Microbiol.">
        <title>The Global Catalogue of Microorganisms (GCM) 10K type strain sequencing project: providing services to taxonomists for standard genome sequencing and annotation.</title>
        <authorList>
            <consortium name="The Broad Institute Genomics Platform"/>
            <consortium name="The Broad Institute Genome Sequencing Center for Infectious Disease"/>
            <person name="Wu L."/>
            <person name="Ma J."/>
        </authorList>
    </citation>
    <scope>NUCLEOTIDE SEQUENCE [LARGE SCALE GENOMIC DNA]</scope>
    <source>
        <strain evidence="1 2">JCM 9383</strain>
    </source>
</reference>
<accession>A0ABN3VEQ0</accession>
<name>A0ABN3VEQ0_9PSEU</name>
<keyword evidence="2" id="KW-1185">Reference proteome</keyword>
<dbReference type="EMBL" id="BAAAUX010000014">
    <property type="protein sequence ID" value="GAA2795483.1"/>
    <property type="molecule type" value="Genomic_DNA"/>
</dbReference>
<evidence type="ECO:0000313" key="2">
    <source>
        <dbReference type="Proteomes" id="UP001500979"/>
    </source>
</evidence>